<reference evidence="7 8" key="1">
    <citation type="submission" date="2024-02" db="EMBL/GenBank/DDBJ databases">
        <title>De novo assembly and annotation of 12 fungi associated with fruit tree decline syndrome in Ontario, Canada.</title>
        <authorList>
            <person name="Sulman M."/>
            <person name="Ellouze W."/>
            <person name="Ilyukhin E."/>
        </authorList>
    </citation>
    <scope>NUCLEOTIDE SEQUENCE [LARGE SCALE GENOMIC DNA]</scope>
    <source>
        <strain evidence="7 8">M11/M66-122</strain>
    </source>
</reference>
<keyword evidence="8" id="KW-1185">Reference proteome</keyword>
<keyword evidence="6" id="KW-0812">Transmembrane</keyword>
<feature type="transmembrane region" description="Helical" evidence="6">
    <location>
        <begin position="430"/>
        <end position="450"/>
    </location>
</feature>
<dbReference type="Gene3D" id="3.50.50.60">
    <property type="entry name" value="FAD/NAD(P)-binding domain"/>
    <property type="match status" value="2"/>
</dbReference>
<dbReference type="Pfam" id="PF00743">
    <property type="entry name" value="FMO-like"/>
    <property type="match status" value="1"/>
</dbReference>
<evidence type="ECO:0000256" key="6">
    <source>
        <dbReference type="SAM" id="Phobius"/>
    </source>
</evidence>
<comment type="caution">
    <text evidence="7">The sequence shown here is derived from an EMBL/GenBank/DDBJ whole genome shotgun (WGS) entry which is preliminary data.</text>
</comment>
<dbReference type="InterPro" id="IPR036188">
    <property type="entry name" value="FAD/NAD-bd_sf"/>
</dbReference>
<dbReference type="PANTHER" id="PTHR43872:SF1">
    <property type="entry name" value="MONOOXYGENASE, PUTATIVE (AFU_ORTHOLOGUE AFUA_8G02570)-RELATED"/>
    <property type="match status" value="1"/>
</dbReference>
<evidence type="ECO:0000313" key="7">
    <source>
        <dbReference type="EMBL" id="KAK7752624.1"/>
    </source>
</evidence>
<dbReference type="GO" id="GO:0004499">
    <property type="term" value="F:N,N-dimethylaniline monooxygenase activity"/>
    <property type="evidence" value="ECO:0007669"/>
    <property type="project" value="InterPro"/>
</dbReference>
<evidence type="ECO:0000256" key="3">
    <source>
        <dbReference type="ARBA" id="ARBA00022827"/>
    </source>
</evidence>
<dbReference type="PANTHER" id="PTHR43872">
    <property type="entry name" value="MONOOXYGENASE, PUTATIVE (AFU_ORTHOLOGUE AFUA_8G02570)-RELATED"/>
    <property type="match status" value="1"/>
</dbReference>
<feature type="transmembrane region" description="Helical" evidence="6">
    <location>
        <begin position="365"/>
        <end position="388"/>
    </location>
</feature>
<dbReference type="Proteomes" id="UP001320420">
    <property type="component" value="Unassembled WGS sequence"/>
</dbReference>
<dbReference type="InterPro" id="IPR020946">
    <property type="entry name" value="Flavin_mOase-like"/>
</dbReference>
<gene>
    <name evidence="7" type="ORF">SLS62_005393</name>
</gene>
<keyword evidence="2" id="KW-0285">Flavoprotein</keyword>
<sequence>MAAPPQSPESTRSFDAIIIGAGISGLNGAYRLKSQLPGATFTLLEGRDSFGGTWDLFRYPGVRSDSDLYSYGFGWRPRGVAEHIRFRHQVTAAHWSSKSQRWHLKVDHEGESQHFQARFIIMGTGYYDYKSPMKAVIPGIENFQGEVIHPQFWPTNYDYSGKRLAIIGSGATAITLLPEIAKEAAHVTMVQRSPSYIFSTSNSGRNSQWLRKYLPLSLAGAIERIRGMMYIYMMVSYCHYFPQNARELMRKLAIEQLPDWIDYDTHFSPKYTPWQQRLCITPDGDFYKALHNRKADVVTGRIDTVTGGSIRMEDGTAVDADVIITATGLNVQMGGNIDLQVDGKAVAWGEKLMWNGTMIEDVPNLAYMLGYSNASWTLGADNGIWVFIRLMKFMGRKRLQTATPRAPKEARAETSPWFRLTSNYLKHFKAVLSIRFIIAHVVILFIIIGLKAQHYRESKLFLVYLRRNHNAAYSQPRFWLLVKEEIRDLGYLTLGVLLHILPLIGVKELHNLQSTRNIAGV</sequence>
<dbReference type="GO" id="GO:0050660">
    <property type="term" value="F:flavin adenine dinucleotide binding"/>
    <property type="evidence" value="ECO:0007669"/>
    <property type="project" value="InterPro"/>
</dbReference>
<keyword evidence="5" id="KW-0503">Monooxygenase</keyword>
<comment type="cofactor">
    <cofactor evidence="1">
        <name>FAD</name>
        <dbReference type="ChEBI" id="CHEBI:57692"/>
    </cofactor>
</comment>
<evidence type="ECO:0000256" key="1">
    <source>
        <dbReference type="ARBA" id="ARBA00001974"/>
    </source>
</evidence>
<dbReference type="AlphaFoldDB" id="A0AAN9V0L6"/>
<dbReference type="GO" id="GO:0050661">
    <property type="term" value="F:NADP binding"/>
    <property type="evidence" value="ECO:0007669"/>
    <property type="project" value="InterPro"/>
</dbReference>
<organism evidence="7 8">
    <name type="scientific">Diatrype stigma</name>
    <dbReference type="NCBI Taxonomy" id="117547"/>
    <lineage>
        <taxon>Eukaryota</taxon>
        <taxon>Fungi</taxon>
        <taxon>Dikarya</taxon>
        <taxon>Ascomycota</taxon>
        <taxon>Pezizomycotina</taxon>
        <taxon>Sordariomycetes</taxon>
        <taxon>Xylariomycetidae</taxon>
        <taxon>Xylariales</taxon>
        <taxon>Diatrypaceae</taxon>
        <taxon>Diatrype</taxon>
    </lineage>
</organism>
<evidence type="ECO:0000256" key="4">
    <source>
        <dbReference type="ARBA" id="ARBA00023002"/>
    </source>
</evidence>
<keyword evidence="4" id="KW-0560">Oxidoreductase</keyword>
<dbReference type="SUPFAM" id="SSF51905">
    <property type="entry name" value="FAD/NAD(P)-binding domain"/>
    <property type="match status" value="1"/>
</dbReference>
<dbReference type="Pfam" id="PF13450">
    <property type="entry name" value="NAD_binding_8"/>
    <property type="match status" value="1"/>
</dbReference>
<dbReference type="InterPro" id="IPR051820">
    <property type="entry name" value="FAD-binding_MO"/>
</dbReference>
<proteinExistence type="predicted"/>
<dbReference type="EMBL" id="JAKJXP020000036">
    <property type="protein sequence ID" value="KAK7752624.1"/>
    <property type="molecule type" value="Genomic_DNA"/>
</dbReference>
<evidence type="ECO:0000256" key="2">
    <source>
        <dbReference type="ARBA" id="ARBA00022630"/>
    </source>
</evidence>
<evidence type="ECO:0000313" key="8">
    <source>
        <dbReference type="Proteomes" id="UP001320420"/>
    </source>
</evidence>
<accession>A0AAN9V0L6</accession>
<name>A0AAN9V0L6_9PEZI</name>
<evidence type="ECO:0000256" key="5">
    <source>
        <dbReference type="ARBA" id="ARBA00023033"/>
    </source>
</evidence>
<keyword evidence="6" id="KW-0472">Membrane</keyword>
<keyword evidence="3" id="KW-0274">FAD</keyword>
<protein>
    <submittedName>
        <fullName evidence="7">Uncharacterized protein</fullName>
    </submittedName>
</protein>
<feature type="transmembrane region" description="Helical" evidence="6">
    <location>
        <begin position="489"/>
        <end position="506"/>
    </location>
</feature>
<keyword evidence="6" id="KW-1133">Transmembrane helix</keyword>